<evidence type="ECO:0000259" key="9">
    <source>
        <dbReference type="PROSITE" id="PS51294"/>
    </source>
</evidence>
<dbReference type="PROSITE" id="PS51294">
    <property type="entry name" value="HTH_MYB"/>
    <property type="match status" value="2"/>
</dbReference>
<keyword evidence="4" id="KW-0238">DNA-binding</keyword>
<dbReference type="Pfam" id="PF13921">
    <property type="entry name" value="Myb_DNA-bind_6"/>
    <property type="match status" value="1"/>
</dbReference>
<name>A0AAN7LY64_TRANT</name>
<gene>
    <name evidence="10" type="ORF">SAY86_019474</name>
</gene>
<feature type="domain" description="HTH myb-type" evidence="9">
    <location>
        <begin position="84"/>
        <end position="138"/>
    </location>
</feature>
<dbReference type="FunFam" id="1.10.10.60:FF:000060">
    <property type="entry name" value="MYB transcription factor"/>
    <property type="match status" value="1"/>
</dbReference>
<feature type="compositionally biased region" description="Polar residues" evidence="7">
    <location>
        <begin position="233"/>
        <end position="244"/>
    </location>
</feature>
<protein>
    <submittedName>
        <fullName evidence="10">Uncharacterized protein</fullName>
    </submittedName>
</protein>
<dbReference type="GO" id="GO:0005634">
    <property type="term" value="C:nucleus"/>
    <property type="evidence" value="ECO:0007669"/>
    <property type="project" value="UniProtKB-SubCell"/>
</dbReference>
<evidence type="ECO:0000259" key="8">
    <source>
        <dbReference type="PROSITE" id="PS50090"/>
    </source>
</evidence>
<feature type="domain" description="Myb-like" evidence="8">
    <location>
        <begin position="37"/>
        <end position="83"/>
    </location>
</feature>
<feature type="region of interest" description="Disordered" evidence="7">
    <location>
        <begin position="221"/>
        <end position="244"/>
    </location>
</feature>
<organism evidence="10 11">
    <name type="scientific">Trapa natans</name>
    <name type="common">Water chestnut</name>
    <dbReference type="NCBI Taxonomy" id="22666"/>
    <lineage>
        <taxon>Eukaryota</taxon>
        <taxon>Viridiplantae</taxon>
        <taxon>Streptophyta</taxon>
        <taxon>Embryophyta</taxon>
        <taxon>Tracheophyta</taxon>
        <taxon>Spermatophyta</taxon>
        <taxon>Magnoliopsida</taxon>
        <taxon>eudicotyledons</taxon>
        <taxon>Gunneridae</taxon>
        <taxon>Pentapetalae</taxon>
        <taxon>rosids</taxon>
        <taxon>malvids</taxon>
        <taxon>Myrtales</taxon>
        <taxon>Lythraceae</taxon>
        <taxon>Trapa</taxon>
    </lineage>
</organism>
<evidence type="ECO:0000256" key="2">
    <source>
        <dbReference type="ARBA" id="ARBA00022737"/>
    </source>
</evidence>
<dbReference type="AlphaFoldDB" id="A0AAN7LY64"/>
<dbReference type="InterPro" id="IPR009057">
    <property type="entry name" value="Homeodomain-like_sf"/>
</dbReference>
<evidence type="ECO:0000256" key="6">
    <source>
        <dbReference type="ARBA" id="ARBA00023242"/>
    </source>
</evidence>
<feature type="domain" description="HTH myb-type" evidence="9">
    <location>
        <begin position="32"/>
        <end position="83"/>
    </location>
</feature>
<evidence type="ECO:0000313" key="10">
    <source>
        <dbReference type="EMBL" id="KAK4788155.1"/>
    </source>
</evidence>
<keyword evidence="5" id="KW-0804">Transcription</keyword>
<evidence type="ECO:0000256" key="7">
    <source>
        <dbReference type="SAM" id="MobiDB-lite"/>
    </source>
</evidence>
<reference evidence="10 11" key="1">
    <citation type="journal article" date="2023" name="Hortic Res">
        <title>Pangenome of water caltrop reveals structural variations and asymmetric subgenome divergence after allopolyploidization.</title>
        <authorList>
            <person name="Zhang X."/>
            <person name="Chen Y."/>
            <person name="Wang L."/>
            <person name="Yuan Y."/>
            <person name="Fang M."/>
            <person name="Shi L."/>
            <person name="Lu R."/>
            <person name="Comes H.P."/>
            <person name="Ma Y."/>
            <person name="Chen Y."/>
            <person name="Huang G."/>
            <person name="Zhou Y."/>
            <person name="Zheng Z."/>
            <person name="Qiu Y."/>
        </authorList>
    </citation>
    <scope>NUCLEOTIDE SEQUENCE [LARGE SCALE GENOMIC DNA]</scope>
    <source>
        <strain evidence="10">F231</strain>
    </source>
</reference>
<dbReference type="Gene3D" id="1.10.10.60">
    <property type="entry name" value="Homeodomain-like"/>
    <property type="match status" value="2"/>
</dbReference>
<dbReference type="InterPro" id="IPR017930">
    <property type="entry name" value="Myb_dom"/>
</dbReference>
<dbReference type="PANTHER" id="PTHR45614">
    <property type="entry name" value="MYB PROTEIN-RELATED"/>
    <property type="match status" value="1"/>
</dbReference>
<feature type="domain" description="Myb-like" evidence="8">
    <location>
        <begin position="84"/>
        <end position="134"/>
    </location>
</feature>
<sequence>MCVCVYSTMDDTSASTDHLVISGSGEDAKAVGSFCPRGHWRPAEDDRLRQLVEEYGAQNWKSIAEKLHGRSGKSCRLRWFNQLNPRINREPFTDEEEERLLMAHRVQGNKWALIARLFPGRTDNAVKNHWHVMMARKKREKRIICMNGKRSRPPFQDPDMGELINGDFLSQRRKPGWSDRDPGGSYYKLFKFQNPNKSDGSIALSRQGSSSSTWNFSFIPSSSSTHNSRDGSHMNSYCTSSSRGLGRSNNKNMVSFHDGGHDDDPWSSKLPKLMAVVNLTSPPSAAASHEVQRVEAGSDGSCNESAKLEVKVPFIDFLGVGISR</sequence>
<comment type="subcellular location">
    <subcellularLocation>
        <location evidence="1">Nucleus</location>
    </subcellularLocation>
</comment>
<dbReference type="GO" id="GO:0000978">
    <property type="term" value="F:RNA polymerase II cis-regulatory region sequence-specific DNA binding"/>
    <property type="evidence" value="ECO:0007669"/>
    <property type="project" value="TreeGrafter"/>
</dbReference>
<evidence type="ECO:0000256" key="4">
    <source>
        <dbReference type="ARBA" id="ARBA00023125"/>
    </source>
</evidence>
<dbReference type="PROSITE" id="PS50090">
    <property type="entry name" value="MYB_LIKE"/>
    <property type="match status" value="2"/>
</dbReference>
<proteinExistence type="predicted"/>
<dbReference type="InterPro" id="IPR050560">
    <property type="entry name" value="MYB_TF"/>
</dbReference>
<evidence type="ECO:0000313" key="11">
    <source>
        <dbReference type="Proteomes" id="UP001346149"/>
    </source>
</evidence>
<dbReference type="SUPFAM" id="SSF46689">
    <property type="entry name" value="Homeodomain-like"/>
    <property type="match status" value="1"/>
</dbReference>
<keyword evidence="2" id="KW-0677">Repeat</keyword>
<dbReference type="GO" id="GO:0000981">
    <property type="term" value="F:DNA-binding transcription factor activity, RNA polymerase II-specific"/>
    <property type="evidence" value="ECO:0007669"/>
    <property type="project" value="TreeGrafter"/>
</dbReference>
<evidence type="ECO:0000256" key="5">
    <source>
        <dbReference type="ARBA" id="ARBA00023163"/>
    </source>
</evidence>
<dbReference type="PANTHER" id="PTHR45614:SF221">
    <property type="entry name" value="MYB DOMAIN PROTEIN 110"/>
    <property type="match status" value="1"/>
</dbReference>
<evidence type="ECO:0000256" key="1">
    <source>
        <dbReference type="ARBA" id="ARBA00004123"/>
    </source>
</evidence>
<dbReference type="InterPro" id="IPR001005">
    <property type="entry name" value="SANT/Myb"/>
</dbReference>
<dbReference type="CDD" id="cd00167">
    <property type="entry name" value="SANT"/>
    <property type="match status" value="2"/>
</dbReference>
<keyword evidence="6" id="KW-0539">Nucleus</keyword>
<dbReference type="SMART" id="SM00717">
    <property type="entry name" value="SANT"/>
    <property type="match status" value="2"/>
</dbReference>
<dbReference type="EMBL" id="JAXQNO010000011">
    <property type="protein sequence ID" value="KAK4788155.1"/>
    <property type="molecule type" value="Genomic_DNA"/>
</dbReference>
<dbReference type="Proteomes" id="UP001346149">
    <property type="component" value="Unassembled WGS sequence"/>
</dbReference>
<keyword evidence="11" id="KW-1185">Reference proteome</keyword>
<comment type="caution">
    <text evidence="10">The sequence shown here is derived from an EMBL/GenBank/DDBJ whole genome shotgun (WGS) entry which is preliminary data.</text>
</comment>
<accession>A0AAN7LY64</accession>
<keyword evidence="3" id="KW-0805">Transcription regulation</keyword>
<evidence type="ECO:0000256" key="3">
    <source>
        <dbReference type="ARBA" id="ARBA00023015"/>
    </source>
</evidence>